<protein>
    <submittedName>
        <fullName evidence="2">Uncharacterized protein</fullName>
    </submittedName>
</protein>
<evidence type="ECO:0000313" key="3">
    <source>
        <dbReference type="Proteomes" id="UP001258181"/>
    </source>
</evidence>
<dbReference type="RefSeq" id="WP_310258362.1">
    <property type="nucleotide sequence ID" value="NZ_JAVDWA010000003.1"/>
</dbReference>
<keyword evidence="1" id="KW-0812">Transmembrane</keyword>
<sequence length="228" mass="26265">MEDPLKQLPEILNHGRLKSITFKDDHRQNVLQKARDLHKPPAPKSWFYHWFHQSLSLALGVACIIIFVQFIQDIPKHSSDDIKKAEEQTLKVPYANQAILTKVKHDMRHQHDIQSTIAVQTGDTLTVYIVYPDDLPSNEQLTLTKTYLREVSHLTLNEPYGAQSYLGELWNYVNVKVYTTTSNVQSLAARLNIPLNYDWLGTIDSKNGKLTWERISEDDQSNEKGILN</sequence>
<keyword evidence="1" id="KW-1133">Transmembrane helix</keyword>
<dbReference type="Proteomes" id="UP001258181">
    <property type="component" value="Unassembled WGS sequence"/>
</dbReference>
<evidence type="ECO:0000256" key="1">
    <source>
        <dbReference type="SAM" id="Phobius"/>
    </source>
</evidence>
<dbReference type="EMBL" id="JAVDWA010000003">
    <property type="protein sequence ID" value="MDR7072972.1"/>
    <property type="molecule type" value="Genomic_DNA"/>
</dbReference>
<accession>A0ABU1U0J6</accession>
<gene>
    <name evidence="2" type="ORF">J2X07_001958</name>
</gene>
<comment type="caution">
    <text evidence="2">The sequence shown here is derived from an EMBL/GenBank/DDBJ whole genome shotgun (WGS) entry which is preliminary data.</text>
</comment>
<reference evidence="2 3" key="1">
    <citation type="submission" date="2023-07" db="EMBL/GenBank/DDBJ databases">
        <title>Sorghum-associated microbial communities from plants grown in Nebraska, USA.</title>
        <authorList>
            <person name="Schachtman D."/>
        </authorList>
    </citation>
    <scope>NUCLEOTIDE SEQUENCE [LARGE SCALE GENOMIC DNA]</scope>
    <source>
        <strain evidence="2 3">BE211</strain>
    </source>
</reference>
<keyword evidence="1" id="KW-0472">Membrane</keyword>
<keyword evidence="3" id="KW-1185">Reference proteome</keyword>
<organism evidence="2 3">
    <name type="scientific">Fictibacillus barbaricus</name>
    <dbReference type="NCBI Taxonomy" id="182136"/>
    <lineage>
        <taxon>Bacteria</taxon>
        <taxon>Bacillati</taxon>
        <taxon>Bacillota</taxon>
        <taxon>Bacilli</taxon>
        <taxon>Bacillales</taxon>
        <taxon>Fictibacillaceae</taxon>
        <taxon>Fictibacillus</taxon>
    </lineage>
</organism>
<proteinExistence type="predicted"/>
<evidence type="ECO:0000313" key="2">
    <source>
        <dbReference type="EMBL" id="MDR7072972.1"/>
    </source>
</evidence>
<name>A0ABU1U0J6_9BACL</name>
<feature type="transmembrane region" description="Helical" evidence="1">
    <location>
        <begin position="50"/>
        <end position="71"/>
    </location>
</feature>